<dbReference type="EMBL" id="JAACJO010000003">
    <property type="protein sequence ID" value="KAF5360719.1"/>
    <property type="molecule type" value="Genomic_DNA"/>
</dbReference>
<dbReference type="PANTHER" id="PTHR48413:SF1">
    <property type="entry name" value="PROTEIN HEAT-STRESS-ASSOCIATED 32"/>
    <property type="match status" value="1"/>
</dbReference>
<feature type="compositionally biased region" description="Low complexity" evidence="2">
    <location>
        <begin position="29"/>
        <end position="39"/>
    </location>
</feature>
<proteinExistence type="inferred from homology"/>
<gene>
    <name evidence="3" type="ORF">D9756_004470</name>
</gene>
<dbReference type="OrthoDB" id="47007at2759"/>
<dbReference type="Proteomes" id="UP000559027">
    <property type="component" value="Unassembled WGS sequence"/>
</dbReference>
<organism evidence="3 4">
    <name type="scientific">Leucocoprinus leucothites</name>
    <dbReference type="NCBI Taxonomy" id="201217"/>
    <lineage>
        <taxon>Eukaryota</taxon>
        <taxon>Fungi</taxon>
        <taxon>Dikarya</taxon>
        <taxon>Basidiomycota</taxon>
        <taxon>Agaricomycotina</taxon>
        <taxon>Agaricomycetes</taxon>
        <taxon>Agaricomycetidae</taxon>
        <taxon>Agaricales</taxon>
        <taxon>Agaricineae</taxon>
        <taxon>Agaricaceae</taxon>
        <taxon>Leucocoprinus</taxon>
    </lineage>
</organism>
<keyword evidence="4" id="KW-1185">Reference proteome</keyword>
<reference evidence="3 4" key="1">
    <citation type="journal article" date="2020" name="ISME J.">
        <title>Uncovering the hidden diversity of litter-decomposition mechanisms in mushroom-forming fungi.</title>
        <authorList>
            <person name="Floudas D."/>
            <person name="Bentzer J."/>
            <person name="Ahren D."/>
            <person name="Johansson T."/>
            <person name="Persson P."/>
            <person name="Tunlid A."/>
        </authorList>
    </citation>
    <scope>NUCLEOTIDE SEQUENCE [LARGE SCALE GENOMIC DNA]</scope>
    <source>
        <strain evidence="3 4">CBS 146.42</strain>
    </source>
</reference>
<evidence type="ECO:0008006" key="5">
    <source>
        <dbReference type="Google" id="ProtNLM"/>
    </source>
</evidence>
<dbReference type="Pfam" id="PF02679">
    <property type="entry name" value="ComA"/>
    <property type="match status" value="1"/>
</dbReference>
<dbReference type="InterPro" id="IPR036112">
    <property type="entry name" value="ComA_synth_sf"/>
</dbReference>
<evidence type="ECO:0000313" key="3">
    <source>
        <dbReference type="EMBL" id="KAF5360719.1"/>
    </source>
</evidence>
<dbReference type="InterPro" id="IPR013785">
    <property type="entry name" value="Aldolase_TIM"/>
</dbReference>
<protein>
    <recommendedName>
        <fullName evidence="5">Phosphosulfolactate synthase</fullName>
    </recommendedName>
</protein>
<sequence>MFDCQHPDSGVRSTLPEENMNVLLSKDQVSVPRPSAASQPPSPRTDNVDLSNEKPPGHQKPAKSGRISAGGKKLTKKQRHRKEELRNDPLVEEFGPHSVLDPDFYVSSSHVSYQKTRLNLVLFDFNFGHWVLGYAALNTLKPLPHPVNKPLHFARAFSTSQTSRVKHTAHDFSFLPSNALPPKPRKTGLTEIRGPYYAPVTQTYLNELLKDWGEYVDGVKFAGGSFSLMPPDRLRALIDVAHEHGCYVSTGGFIERALSVSSGSQSVIEKYLKTCKDFGFDVVELSSGFLSLPADDWAALVELTASHGLKPKPEVGIQWGAGGDASVAELEAAGTRDPKWLIDRVNKFLEAGAYMIMIESEGITENVKEWRTDVISAITSGLPKDKIMFEAADPQVFAYHIQNQGADANLFVDHSQIVQLACLRKGIWGTGGTFSRVVTYEGYQGSGKG</sequence>
<dbReference type="InterPro" id="IPR003830">
    <property type="entry name" value="ComA_synth"/>
</dbReference>
<evidence type="ECO:0000256" key="1">
    <source>
        <dbReference type="ARBA" id="ARBA00010424"/>
    </source>
</evidence>
<dbReference type="SUPFAM" id="SSF102110">
    <property type="entry name" value="(2r)-phospho-3-sulfolactate synthase ComA"/>
    <property type="match status" value="1"/>
</dbReference>
<evidence type="ECO:0000256" key="2">
    <source>
        <dbReference type="SAM" id="MobiDB-lite"/>
    </source>
</evidence>
<accession>A0A8H5G9B9</accession>
<feature type="region of interest" description="Disordered" evidence="2">
    <location>
        <begin position="1"/>
        <end position="85"/>
    </location>
</feature>
<comment type="similarity">
    <text evidence="1">Belongs to the phosphosulfolactate synthase family.</text>
</comment>
<dbReference type="AlphaFoldDB" id="A0A8H5G9B9"/>
<evidence type="ECO:0000313" key="4">
    <source>
        <dbReference type="Proteomes" id="UP000559027"/>
    </source>
</evidence>
<dbReference type="Gene3D" id="3.20.20.70">
    <property type="entry name" value="Aldolase class I"/>
    <property type="match status" value="1"/>
</dbReference>
<dbReference type="PANTHER" id="PTHR48413">
    <property type="match status" value="1"/>
</dbReference>
<comment type="caution">
    <text evidence="3">The sequence shown here is derived from an EMBL/GenBank/DDBJ whole genome shotgun (WGS) entry which is preliminary data.</text>
</comment>
<name>A0A8H5G9B9_9AGAR</name>